<dbReference type="eggNOG" id="COG3171">
    <property type="taxonomic scope" value="Bacteria"/>
</dbReference>
<keyword evidence="2" id="KW-1185">Reference proteome</keyword>
<evidence type="ECO:0000313" key="2">
    <source>
        <dbReference type="Proteomes" id="UP000053902"/>
    </source>
</evidence>
<dbReference type="PANTHER" id="PTHR38778:SF1">
    <property type="entry name" value="CYTOPLASMIC PROTEIN"/>
    <property type="match status" value="1"/>
</dbReference>
<reference evidence="1 2" key="1">
    <citation type="submission" date="2014-07" db="EMBL/GenBank/DDBJ databases">
        <authorList>
            <person name="Urmite Genomes Urmite Genomes"/>
        </authorList>
    </citation>
    <scope>NUCLEOTIDE SEQUENCE [LARGE SCALE GENOMIC DNA]</scope>
    <source>
        <strain evidence="1 2">20_BN</strain>
    </source>
</reference>
<dbReference type="Proteomes" id="UP000053902">
    <property type="component" value="Unassembled WGS sequence"/>
</dbReference>
<protein>
    <submittedName>
        <fullName evidence="1">Uncharacterized protein</fullName>
    </submittedName>
</protein>
<accession>A0A078LQQ1</accession>
<dbReference type="PANTHER" id="PTHR38778">
    <property type="entry name" value="CYTOPLASMIC PROTEIN-RELATED"/>
    <property type="match status" value="1"/>
</dbReference>
<dbReference type="RefSeq" id="WP_037022272.1">
    <property type="nucleotide sequence ID" value="NZ_CCSF01000001.1"/>
</dbReference>
<dbReference type="NCBIfam" id="NF008685">
    <property type="entry name" value="PRK11702.1"/>
    <property type="match status" value="1"/>
</dbReference>
<dbReference type="HOGENOM" id="CLU_153063_1_0_6"/>
<dbReference type="GO" id="GO:0005829">
    <property type="term" value="C:cytosol"/>
    <property type="evidence" value="ECO:0007669"/>
    <property type="project" value="TreeGrafter"/>
</dbReference>
<dbReference type="InterPro" id="IPR007416">
    <property type="entry name" value="YggL_50S_bp"/>
</dbReference>
<evidence type="ECO:0000313" key="1">
    <source>
        <dbReference type="EMBL" id="CDZ93389.1"/>
    </source>
</evidence>
<organism evidence="1 2">
    <name type="scientific">Pseudomonas saudiphocaensis</name>
    <dbReference type="NCBI Taxonomy" id="1499686"/>
    <lineage>
        <taxon>Bacteria</taxon>
        <taxon>Pseudomonadati</taxon>
        <taxon>Pseudomonadota</taxon>
        <taxon>Gammaproteobacteria</taxon>
        <taxon>Pseudomonadales</taxon>
        <taxon>Pseudomonadaceae</taxon>
        <taxon>Pseudomonas</taxon>
    </lineage>
</organism>
<sequence length="114" mass="12747">MATNRSRRLRKKLCVDEFQELGFEVTLTYVEGIDAAAVDTFLEAFLVEAMEANGLGYIGGEDYGFVCLGKRGSVSEEQRGQVEAWLKGRSELAEFSVSPLMDVWYPENEINVKA</sequence>
<name>A0A078LQQ1_9PSED</name>
<dbReference type="EMBL" id="CCSF01000001">
    <property type="protein sequence ID" value="CDZ93389.1"/>
    <property type="molecule type" value="Genomic_DNA"/>
</dbReference>
<dbReference type="Pfam" id="PF04320">
    <property type="entry name" value="YggL_50S_bp"/>
    <property type="match status" value="1"/>
</dbReference>
<dbReference type="OrthoDB" id="9114861at2"/>
<dbReference type="AlphaFoldDB" id="A0A078LQQ1"/>
<gene>
    <name evidence="1" type="ORF">BN1079_00678</name>
</gene>
<proteinExistence type="predicted"/>
<dbReference type="STRING" id="1499686.BN1079_00678"/>